<dbReference type="InterPro" id="IPR023214">
    <property type="entry name" value="HAD_sf"/>
</dbReference>
<comment type="caution">
    <text evidence="14">The sequence shown here is derived from an EMBL/GenBank/DDBJ whole genome shotgun (WGS) entry which is preliminary data.</text>
</comment>
<dbReference type="SFLD" id="SFLDG01137">
    <property type="entry name" value="C1.6.1:_Phosphoserine_Phosphat"/>
    <property type="match status" value="1"/>
</dbReference>
<evidence type="ECO:0000256" key="12">
    <source>
        <dbReference type="ARBA" id="ARBA00048138"/>
    </source>
</evidence>
<dbReference type="EC" id="3.1.3.3" evidence="4"/>
<evidence type="ECO:0000256" key="13">
    <source>
        <dbReference type="ARBA" id="ARBA00048523"/>
    </source>
</evidence>
<dbReference type="PANTHER" id="PTHR43344">
    <property type="entry name" value="PHOSPHOSERINE PHOSPHATASE"/>
    <property type="match status" value="1"/>
</dbReference>
<evidence type="ECO:0000256" key="2">
    <source>
        <dbReference type="ARBA" id="ARBA00005135"/>
    </source>
</evidence>
<comment type="pathway">
    <text evidence="2">Amino-acid biosynthesis; L-serine biosynthesis; L-serine from 3-phospho-D-glycerate: step 3/3.</text>
</comment>
<dbReference type="InterPro" id="IPR036412">
    <property type="entry name" value="HAD-like_sf"/>
</dbReference>
<dbReference type="InterPro" id="IPR004469">
    <property type="entry name" value="PSP"/>
</dbReference>
<evidence type="ECO:0000256" key="5">
    <source>
        <dbReference type="ARBA" id="ARBA00015196"/>
    </source>
</evidence>
<dbReference type="RefSeq" id="WP_345333332.1">
    <property type="nucleotide sequence ID" value="NZ_BAABJZ010000007.1"/>
</dbReference>
<name>A0ABP9EIK0_9GAMM</name>
<dbReference type="PANTHER" id="PTHR43344:SF2">
    <property type="entry name" value="PHOSPHOSERINE PHOSPHATASE"/>
    <property type="match status" value="1"/>
</dbReference>
<dbReference type="CDD" id="cd07500">
    <property type="entry name" value="HAD_PSP"/>
    <property type="match status" value="1"/>
</dbReference>
<evidence type="ECO:0000256" key="9">
    <source>
        <dbReference type="ARBA" id="ARBA00022842"/>
    </source>
</evidence>
<dbReference type="SFLD" id="SFLDS00003">
    <property type="entry name" value="Haloacid_Dehalogenase"/>
    <property type="match status" value="1"/>
</dbReference>
<dbReference type="SUPFAM" id="SSF56784">
    <property type="entry name" value="HAD-like"/>
    <property type="match status" value="1"/>
</dbReference>
<evidence type="ECO:0000256" key="3">
    <source>
        <dbReference type="ARBA" id="ARBA00009184"/>
    </source>
</evidence>
<dbReference type="PRINTS" id="PR00120">
    <property type="entry name" value="HATPASE"/>
</dbReference>
<keyword evidence="10" id="KW-0718">Serine biosynthesis</keyword>
<dbReference type="EMBL" id="BAABJZ010000007">
    <property type="protein sequence ID" value="GAA4875796.1"/>
    <property type="molecule type" value="Genomic_DNA"/>
</dbReference>
<dbReference type="SFLD" id="SFLDG01136">
    <property type="entry name" value="C1.6:_Phosphoserine_Phosphatas"/>
    <property type="match status" value="1"/>
</dbReference>
<evidence type="ECO:0000256" key="8">
    <source>
        <dbReference type="ARBA" id="ARBA00022801"/>
    </source>
</evidence>
<gene>
    <name evidence="14" type="ORF">GCM10023333_06300</name>
</gene>
<evidence type="ECO:0000313" key="14">
    <source>
        <dbReference type="EMBL" id="GAA4875796.1"/>
    </source>
</evidence>
<dbReference type="NCBIfam" id="TIGR01488">
    <property type="entry name" value="HAD-SF-IB"/>
    <property type="match status" value="1"/>
</dbReference>
<dbReference type="NCBIfam" id="TIGR00338">
    <property type="entry name" value="serB"/>
    <property type="match status" value="1"/>
</dbReference>
<dbReference type="Pfam" id="PF00702">
    <property type="entry name" value="Hydrolase"/>
    <property type="match status" value="1"/>
</dbReference>
<reference evidence="15" key="1">
    <citation type="journal article" date="2019" name="Int. J. Syst. Evol. Microbiol.">
        <title>The Global Catalogue of Microorganisms (GCM) 10K type strain sequencing project: providing services to taxonomists for standard genome sequencing and annotation.</title>
        <authorList>
            <consortium name="The Broad Institute Genomics Platform"/>
            <consortium name="The Broad Institute Genome Sequencing Center for Infectious Disease"/>
            <person name="Wu L."/>
            <person name="Ma J."/>
        </authorList>
    </citation>
    <scope>NUCLEOTIDE SEQUENCE [LARGE SCALE GENOMIC DNA]</scope>
    <source>
        <strain evidence="15">JCM 18401</strain>
    </source>
</reference>
<evidence type="ECO:0000313" key="15">
    <source>
        <dbReference type="Proteomes" id="UP001499988"/>
    </source>
</evidence>
<keyword evidence="6" id="KW-0028">Amino-acid biosynthesis</keyword>
<comment type="catalytic activity">
    <reaction evidence="13">
        <text>O-phospho-D-serine + H2O = D-serine + phosphate</text>
        <dbReference type="Rhea" id="RHEA:24873"/>
        <dbReference type="ChEBI" id="CHEBI:15377"/>
        <dbReference type="ChEBI" id="CHEBI:35247"/>
        <dbReference type="ChEBI" id="CHEBI:43474"/>
        <dbReference type="ChEBI" id="CHEBI:58680"/>
        <dbReference type="EC" id="3.1.3.3"/>
    </reaction>
</comment>
<evidence type="ECO:0000256" key="4">
    <source>
        <dbReference type="ARBA" id="ARBA00012640"/>
    </source>
</evidence>
<dbReference type="InterPro" id="IPR050582">
    <property type="entry name" value="HAD-like_SerB"/>
</dbReference>
<keyword evidence="15" id="KW-1185">Reference proteome</keyword>
<evidence type="ECO:0000256" key="10">
    <source>
        <dbReference type="ARBA" id="ARBA00023299"/>
    </source>
</evidence>
<proteinExistence type="inferred from homology"/>
<dbReference type="Gene3D" id="3.40.50.1000">
    <property type="entry name" value="HAD superfamily/HAD-like"/>
    <property type="match status" value="1"/>
</dbReference>
<comment type="similarity">
    <text evidence="3">Belongs to the HAD-like hydrolase superfamily. SerB family.</text>
</comment>
<dbReference type="SFLD" id="SFLDF00029">
    <property type="entry name" value="phosphoserine_phosphatase"/>
    <property type="match status" value="1"/>
</dbReference>
<keyword evidence="7" id="KW-0479">Metal-binding</keyword>
<dbReference type="Proteomes" id="UP001499988">
    <property type="component" value="Unassembled WGS sequence"/>
</dbReference>
<sequence>MMADQNPSLIPQLSVDLLPPQGEQQTLLLLGPCLTAEHAAQALAGCGVMTPVLAEVVTPSLQRIGWQGQCAGALPPAPTGCELLMLPTQTPSLSEPGLLLMDMDSTMIAIECIDEIARRGGVYQQVAEVTELAMQGGLDFADSLRQRVAMLEGIPVSVMDEIAADLPLNPGLECLCQTLKARGWKMALASGGFNRIARVLAQQLGLDHFEANDLAVEGERLTGQITGPIVDAQRKAAILSELGQRYGIPSRQWLAIGDGANDLPMLAAAQLGVGYHAKPAVAAQADVAIQQLGLDAVLALLQHG</sequence>
<evidence type="ECO:0000256" key="6">
    <source>
        <dbReference type="ARBA" id="ARBA00022605"/>
    </source>
</evidence>
<protein>
    <recommendedName>
        <fullName evidence="5">Phosphoserine phosphatase</fullName>
        <ecNumber evidence="4">3.1.3.3</ecNumber>
    </recommendedName>
    <alternativeName>
        <fullName evidence="11">O-phosphoserine phosphohydrolase</fullName>
    </alternativeName>
</protein>
<dbReference type="InterPro" id="IPR001757">
    <property type="entry name" value="P_typ_ATPase"/>
</dbReference>
<comment type="catalytic activity">
    <reaction evidence="12">
        <text>O-phospho-L-serine + H2O = L-serine + phosphate</text>
        <dbReference type="Rhea" id="RHEA:21208"/>
        <dbReference type="ChEBI" id="CHEBI:15377"/>
        <dbReference type="ChEBI" id="CHEBI:33384"/>
        <dbReference type="ChEBI" id="CHEBI:43474"/>
        <dbReference type="ChEBI" id="CHEBI:57524"/>
        <dbReference type="EC" id="3.1.3.3"/>
    </reaction>
</comment>
<keyword evidence="8" id="KW-0378">Hydrolase</keyword>
<organism evidence="14 15">
    <name type="scientific">Ferrimonas pelagia</name>
    <dbReference type="NCBI Taxonomy" id="1177826"/>
    <lineage>
        <taxon>Bacteria</taxon>
        <taxon>Pseudomonadati</taxon>
        <taxon>Pseudomonadota</taxon>
        <taxon>Gammaproteobacteria</taxon>
        <taxon>Alteromonadales</taxon>
        <taxon>Ferrimonadaceae</taxon>
        <taxon>Ferrimonas</taxon>
    </lineage>
</organism>
<accession>A0ABP9EIK0</accession>
<keyword evidence="9" id="KW-0460">Magnesium</keyword>
<evidence type="ECO:0000256" key="11">
    <source>
        <dbReference type="ARBA" id="ARBA00031693"/>
    </source>
</evidence>
<comment type="cofactor">
    <cofactor evidence="1">
        <name>Mg(2+)</name>
        <dbReference type="ChEBI" id="CHEBI:18420"/>
    </cofactor>
</comment>
<evidence type="ECO:0000256" key="1">
    <source>
        <dbReference type="ARBA" id="ARBA00001946"/>
    </source>
</evidence>
<evidence type="ECO:0000256" key="7">
    <source>
        <dbReference type="ARBA" id="ARBA00022723"/>
    </source>
</evidence>